<protein>
    <submittedName>
        <fullName evidence="1">Uncharacterized protein</fullName>
    </submittedName>
</protein>
<evidence type="ECO:0000313" key="2">
    <source>
        <dbReference type="Proteomes" id="UP000324748"/>
    </source>
</evidence>
<gene>
    <name evidence="1" type="ORF">PGT21_003509</name>
</gene>
<dbReference type="EMBL" id="VSWC01000184">
    <property type="protein sequence ID" value="KAA1067386.1"/>
    <property type="molecule type" value="Genomic_DNA"/>
</dbReference>
<dbReference type="Proteomes" id="UP000324748">
    <property type="component" value="Unassembled WGS sequence"/>
</dbReference>
<sequence length="98" mass="11412">MDIEEEITEIARQDNHDLFPGYKEHLEKAAADIPKKVQFKKPEATTSEVKEEMPKKTYLEKTLSKEIPGAEERVVQRMVLEGKMELSYSRNHQPTPRD</sequence>
<dbReference type="AlphaFoldDB" id="A0A5B0LTI5"/>
<proteinExistence type="predicted"/>
<organism evidence="1 2">
    <name type="scientific">Puccinia graminis f. sp. tritici</name>
    <dbReference type="NCBI Taxonomy" id="56615"/>
    <lineage>
        <taxon>Eukaryota</taxon>
        <taxon>Fungi</taxon>
        <taxon>Dikarya</taxon>
        <taxon>Basidiomycota</taxon>
        <taxon>Pucciniomycotina</taxon>
        <taxon>Pucciniomycetes</taxon>
        <taxon>Pucciniales</taxon>
        <taxon>Pucciniaceae</taxon>
        <taxon>Puccinia</taxon>
    </lineage>
</organism>
<accession>A0A5B0LTI5</accession>
<keyword evidence="2" id="KW-1185">Reference proteome</keyword>
<name>A0A5B0LTI5_PUCGR</name>
<evidence type="ECO:0000313" key="1">
    <source>
        <dbReference type="EMBL" id="KAA1067386.1"/>
    </source>
</evidence>
<comment type="caution">
    <text evidence="1">The sequence shown here is derived from an EMBL/GenBank/DDBJ whole genome shotgun (WGS) entry which is preliminary data.</text>
</comment>
<reference evidence="1 2" key="1">
    <citation type="submission" date="2019-05" db="EMBL/GenBank/DDBJ databases">
        <title>Emergence of the Ug99 lineage of the wheat stem rust pathogen through somatic hybridization.</title>
        <authorList>
            <person name="Li F."/>
            <person name="Upadhyaya N.M."/>
            <person name="Sperschneider J."/>
            <person name="Matny O."/>
            <person name="Nguyen-Phuc H."/>
            <person name="Mago R."/>
            <person name="Raley C."/>
            <person name="Miller M.E."/>
            <person name="Silverstein K.A.T."/>
            <person name="Henningsen E."/>
            <person name="Hirsch C.D."/>
            <person name="Visser B."/>
            <person name="Pretorius Z.A."/>
            <person name="Steffenson B.J."/>
            <person name="Schwessinger B."/>
            <person name="Dodds P.N."/>
            <person name="Figueroa M."/>
        </authorList>
    </citation>
    <scope>NUCLEOTIDE SEQUENCE [LARGE SCALE GENOMIC DNA]</scope>
    <source>
        <strain evidence="1">21-0</strain>
    </source>
</reference>